<keyword evidence="9" id="KW-1185">Reference proteome</keyword>
<gene>
    <name evidence="8" type="ORF">FHS30_002774</name>
</gene>
<evidence type="ECO:0000259" key="7">
    <source>
        <dbReference type="Pfam" id="PF00588"/>
    </source>
</evidence>
<sequence>MSDDSDAIRQLTHAEHQPDNIPQPFSLLLENFQSPANVGAVFRSADAFGCRCLYLCGTTIVPPNSKLRRLSRAADKYVPWQQHSCAQTLVRSLKAQGVRIASLELTANSTPLPHWQPTNEHWCLILGAEDVGVSAPLLALSDAVVHIPMFGHNSSLNVGSACAVALYQMACK</sequence>
<evidence type="ECO:0000313" key="8">
    <source>
        <dbReference type="EMBL" id="MBB3169561.1"/>
    </source>
</evidence>
<dbReference type="InterPro" id="IPR029026">
    <property type="entry name" value="tRNA_m1G_MTases_N"/>
</dbReference>
<dbReference type="InterPro" id="IPR033671">
    <property type="entry name" value="TrmH"/>
</dbReference>
<evidence type="ECO:0000256" key="1">
    <source>
        <dbReference type="ARBA" id="ARBA00022555"/>
    </source>
</evidence>
<keyword evidence="4" id="KW-0949">S-adenosyl-L-methionine</keyword>
<dbReference type="PANTHER" id="PTHR43453:SF1">
    <property type="entry name" value="TRNA_RRNA METHYLTRANSFERASE SPOU TYPE DOMAIN-CONTAINING PROTEIN"/>
    <property type="match status" value="1"/>
</dbReference>
<dbReference type="Gene3D" id="3.40.1280.10">
    <property type="match status" value="1"/>
</dbReference>
<dbReference type="AlphaFoldDB" id="A0A839US89"/>
<evidence type="ECO:0000256" key="2">
    <source>
        <dbReference type="ARBA" id="ARBA00022603"/>
    </source>
</evidence>
<comment type="caution">
    <text evidence="8">The sequence shown here is derived from an EMBL/GenBank/DDBJ whole genome shotgun (WGS) entry which is preliminary data.</text>
</comment>
<feature type="domain" description="tRNA/rRNA methyltransferase SpoU type" evidence="7">
    <location>
        <begin position="25"/>
        <end position="167"/>
    </location>
</feature>
<keyword evidence="2 8" id="KW-0489">Methyltransferase</keyword>
<proteinExistence type="predicted"/>
<dbReference type="GO" id="GO:0000049">
    <property type="term" value="F:tRNA binding"/>
    <property type="evidence" value="ECO:0007669"/>
    <property type="project" value="UniProtKB-KW"/>
</dbReference>
<evidence type="ECO:0000256" key="5">
    <source>
        <dbReference type="ARBA" id="ARBA00022694"/>
    </source>
</evidence>
<name>A0A839US89_9GAMM</name>
<dbReference type="EMBL" id="JACHXZ010000004">
    <property type="protein sequence ID" value="MBB3169561.1"/>
    <property type="molecule type" value="Genomic_DNA"/>
</dbReference>
<keyword evidence="6" id="KW-0694">RNA-binding</keyword>
<organism evidence="8 9">
    <name type="scientific">Simiduia aestuariiviva</name>
    <dbReference type="NCBI Taxonomy" id="1510459"/>
    <lineage>
        <taxon>Bacteria</taxon>
        <taxon>Pseudomonadati</taxon>
        <taxon>Pseudomonadota</taxon>
        <taxon>Gammaproteobacteria</taxon>
        <taxon>Cellvibrionales</taxon>
        <taxon>Cellvibrionaceae</taxon>
        <taxon>Simiduia</taxon>
    </lineage>
</organism>
<evidence type="ECO:0000256" key="4">
    <source>
        <dbReference type="ARBA" id="ARBA00022691"/>
    </source>
</evidence>
<evidence type="ECO:0000313" key="9">
    <source>
        <dbReference type="Proteomes" id="UP000559987"/>
    </source>
</evidence>
<dbReference type="RefSeq" id="WP_183911066.1">
    <property type="nucleotide sequence ID" value="NZ_JACHXZ010000004.1"/>
</dbReference>
<reference evidence="8 9" key="1">
    <citation type="submission" date="2020-08" db="EMBL/GenBank/DDBJ databases">
        <title>Genomic Encyclopedia of Type Strains, Phase III (KMG-III): the genomes of soil and plant-associated and newly described type strains.</title>
        <authorList>
            <person name="Whitman W."/>
        </authorList>
    </citation>
    <scope>NUCLEOTIDE SEQUENCE [LARGE SCALE GENOMIC DNA]</scope>
    <source>
        <strain evidence="8 9">CECT 8571</strain>
    </source>
</reference>
<dbReference type="Proteomes" id="UP000559987">
    <property type="component" value="Unassembled WGS sequence"/>
</dbReference>
<keyword evidence="1" id="KW-0820">tRNA-binding</keyword>
<accession>A0A839US89</accession>
<keyword evidence="3" id="KW-0808">Transferase</keyword>
<dbReference type="Pfam" id="PF00588">
    <property type="entry name" value="SpoU_methylase"/>
    <property type="match status" value="1"/>
</dbReference>
<dbReference type="InterPro" id="IPR029028">
    <property type="entry name" value="Alpha/beta_knot_MTases"/>
</dbReference>
<evidence type="ECO:0000256" key="6">
    <source>
        <dbReference type="ARBA" id="ARBA00022884"/>
    </source>
</evidence>
<keyword evidence="5" id="KW-0819">tRNA processing</keyword>
<dbReference type="PANTHER" id="PTHR43453">
    <property type="entry name" value="RRNA METHYLASE-LIKE"/>
    <property type="match status" value="1"/>
</dbReference>
<dbReference type="SUPFAM" id="SSF75217">
    <property type="entry name" value="alpha/beta knot"/>
    <property type="match status" value="1"/>
</dbReference>
<dbReference type="GO" id="GO:0008173">
    <property type="term" value="F:RNA methyltransferase activity"/>
    <property type="evidence" value="ECO:0007669"/>
    <property type="project" value="InterPro"/>
</dbReference>
<evidence type="ECO:0000256" key="3">
    <source>
        <dbReference type="ARBA" id="ARBA00022679"/>
    </source>
</evidence>
<dbReference type="InterPro" id="IPR001537">
    <property type="entry name" value="SpoU_MeTrfase"/>
</dbReference>
<protein>
    <submittedName>
        <fullName evidence="8">tRNA G18 (Ribose-2'-O)-methylase SpoU</fullName>
    </submittedName>
</protein>
<dbReference type="GO" id="GO:0002938">
    <property type="term" value="P:tRNA guanine ribose methylation"/>
    <property type="evidence" value="ECO:0007669"/>
    <property type="project" value="TreeGrafter"/>
</dbReference>